<name>A0A1G1VR08_9BACT</name>
<feature type="region of interest" description="Disordered" evidence="1">
    <location>
        <begin position="1"/>
        <end position="22"/>
    </location>
</feature>
<sequence length="549" mass="61037">MGEDQEVTETGVSKPKKPRVSEHLFAARKRMAQGTGSSAETATEPRHIARFETGAPAQVDYKVIDQVDSLLVGEAEEIQAELLQNPNHPNAEKLREQVDVLSSGVGREHSGQKDIKARLFGVGFLLQRNAGDLPEEIGKYVRMIELSRDGEGYTQGKNGLDAALGNMASEQRRNVEVVLHKRKTLNRHLDHLDGALSGEVSFQERAMGFIERASGAGPIDGTLKRMIGNEIERRLGFGVVGFRPREVHSTARLAMEKEGADPLLMMSVQVAEARQELEADVSSRLQEEWEDAVSGEPGKAPVPEAEAPQPAAETAEVTPGQEARPRTKKEELEARLVQLDQDMNDSAVAEDEWDRWERLGKERGRVADQLKALEAEAARAQAPAPTEKAEVPKARAEAPKAAAEAEKRELTHEEKRLQSGLLEFVGKSYSEIQEKLEKVTSGEMSIQDLAAEIAGKDRGVRKVFYNVFREELKRRGIPEDTLKSATDEQLREALNKALDAGIDKKIKGEKRKSLRTMYLLYFLMNMWDELKKIPKEFEKQAAEALKPAE</sequence>
<proteinExistence type="predicted"/>
<feature type="region of interest" description="Disordered" evidence="1">
    <location>
        <begin position="279"/>
        <end position="329"/>
    </location>
</feature>
<evidence type="ECO:0000313" key="3">
    <source>
        <dbReference type="Proteomes" id="UP000179233"/>
    </source>
</evidence>
<evidence type="ECO:0000256" key="1">
    <source>
        <dbReference type="SAM" id="MobiDB-lite"/>
    </source>
</evidence>
<dbReference type="EMBL" id="MHCJ01000006">
    <property type="protein sequence ID" value="OGY17835.1"/>
    <property type="molecule type" value="Genomic_DNA"/>
</dbReference>
<accession>A0A1G1VR08</accession>
<reference evidence="2 3" key="1">
    <citation type="journal article" date="2016" name="Nat. Commun.">
        <title>Thousands of microbial genomes shed light on interconnected biogeochemical processes in an aquifer system.</title>
        <authorList>
            <person name="Anantharaman K."/>
            <person name="Brown C.T."/>
            <person name="Hug L.A."/>
            <person name="Sharon I."/>
            <person name="Castelle C.J."/>
            <person name="Probst A.J."/>
            <person name="Thomas B.C."/>
            <person name="Singh A."/>
            <person name="Wilkins M.J."/>
            <person name="Karaoz U."/>
            <person name="Brodie E.L."/>
            <person name="Williams K.H."/>
            <person name="Hubbard S.S."/>
            <person name="Banfield J.F."/>
        </authorList>
    </citation>
    <scope>NUCLEOTIDE SEQUENCE [LARGE SCALE GENOMIC DNA]</scope>
</reference>
<organism evidence="2 3">
    <name type="scientific">Candidatus Chisholmbacteria bacterium RIFCSPHIGHO2_01_FULL_52_32</name>
    <dbReference type="NCBI Taxonomy" id="1797591"/>
    <lineage>
        <taxon>Bacteria</taxon>
        <taxon>Candidatus Chisholmiibacteriota</taxon>
    </lineage>
</organism>
<gene>
    <name evidence="2" type="ORF">A2786_00735</name>
</gene>
<feature type="compositionally biased region" description="Low complexity" evidence="1">
    <location>
        <begin position="301"/>
        <end position="319"/>
    </location>
</feature>
<dbReference type="AlphaFoldDB" id="A0A1G1VR08"/>
<evidence type="ECO:0000313" key="2">
    <source>
        <dbReference type="EMBL" id="OGY17835.1"/>
    </source>
</evidence>
<dbReference type="Proteomes" id="UP000179233">
    <property type="component" value="Unassembled WGS sequence"/>
</dbReference>
<comment type="caution">
    <text evidence="2">The sequence shown here is derived from an EMBL/GenBank/DDBJ whole genome shotgun (WGS) entry which is preliminary data.</text>
</comment>
<protein>
    <submittedName>
        <fullName evidence="2">Uncharacterized protein</fullName>
    </submittedName>
</protein>